<name>A0ABU0K1M5_9BACL</name>
<organism evidence="1 2">
    <name type="scientific">Guptibacillus hwajinpoensis</name>
    <dbReference type="NCBI Taxonomy" id="208199"/>
    <lineage>
        <taxon>Bacteria</taxon>
        <taxon>Bacillati</taxon>
        <taxon>Bacillota</taxon>
        <taxon>Bacilli</taxon>
        <taxon>Bacillales</taxon>
        <taxon>Guptibacillaceae</taxon>
        <taxon>Guptibacillus</taxon>
    </lineage>
</organism>
<dbReference type="EMBL" id="JAUSWM010000003">
    <property type="protein sequence ID" value="MDQ0483257.1"/>
    <property type="molecule type" value="Genomic_DNA"/>
</dbReference>
<comment type="caution">
    <text evidence="1">The sequence shown here is derived from an EMBL/GenBank/DDBJ whole genome shotgun (WGS) entry which is preliminary data.</text>
</comment>
<reference evidence="1" key="1">
    <citation type="submission" date="2023-07" db="EMBL/GenBank/DDBJ databases">
        <title>Genomic Encyclopedia of Type Strains, Phase IV (KMG-IV): sequencing the most valuable type-strain genomes for metagenomic binning, comparative biology and taxonomic classification.</title>
        <authorList>
            <person name="Goeker M."/>
        </authorList>
    </citation>
    <scope>NUCLEOTIDE SEQUENCE [LARGE SCALE GENOMIC DNA]</scope>
    <source>
        <strain evidence="1">JSM 076093</strain>
    </source>
</reference>
<accession>A0ABU0K1M5</accession>
<gene>
    <name evidence="1" type="ORF">QO000_002229</name>
</gene>
<keyword evidence="2" id="KW-1185">Reference proteome</keyword>
<evidence type="ECO:0000313" key="2">
    <source>
        <dbReference type="Proteomes" id="UP001226720"/>
    </source>
</evidence>
<protein>
    <submittedName>
        <fullName evidence="1">Uncharacterized protein</fullName>
    </submittedName>
</protein>
<evidence type="ECO:0000313" key="1">
    <source>
        <dbReference type="EMBL" id="MDQ0483257.1"/>
    </source>
</evidence>
<dbReference type="Proteomes" id="UP001226720">
    <property type="component" value="Unassembled WGS sequence"/>
</dbReference>
<proteinExistence type="predicted"/>
<sequence>MGNIDSSTITLIARIGERMKELKHPELSVLSPEQSRYYY</sequence>